<proteinExistence type="predicted"/>
<dbReference type="AlphaFoldDB" id="S1P5Q0"/>
<sequence length="91" mass="10816">MAAIVYFRNNELLKHSICFFFYVQLPADFKLAPKSNEFDIEINWINLSDCMTTLSNKLTNYHRQIIDHARLENNKILYLDIQTDKGIIRSY</sequence>
<dbReference type="PATRIC" id="fig|1121865.3.peg.832"/>
<dbReference type="RefSeq" id="WP_016183007.1">
    <property type="nucleotide sequence ID" value="NZ_JXKI01000009.1"/>
</dbReference>
<comment type="caution">
    <text evidence="1">The sequence shown here is derived from an EMBL/GenBank/DDBJ whole genome shotgun (WGS) entry which is preliminary data.</text>
</comment>
<name>S1P5Q0_9ENTE</name>
<keyword evidence="2" id="KW-1185">Reference proteome</keyword>
<gene>
    <name evidence="1" type="ORF">I568_00361</name>
</gene>
<organism evidence="1 2">
    <name type="scientific">Enterococcus columbae DSM 7374 = ATCC 51263</name>
    <dbReference type="NCBI Taxonomy" id="1121865"/>
    <lineage>
        <taxon>Bacteria</taxon>
        <taxon>Bacillati</taxon>
        <taxon>Bacillota</taxon>
        <taxon>Bacilli</taxon>
        <taxon>Lactobacillales</taxon>
        <taxon>Enterococcaceae</taxon>
        <taxon>Enterococcus</taxon>
    </lineage>
</organism>
<accession>S1P5Q0</accession>
<evidence type="ECO:0000313" key="1">
    <source>
        <dbReference type="EMBL" id="EOW87696.1"/>
    </source>
</evidence>
<evidence type="ECO:0000313" key="2">
    <source>
        <dbReference type="Proteomes" id="UP000014113"/>
    </source>
</evidence>
<dbReference type="EMBL" id="ASWJ01000002">
    <property type="protein sequence ID" value="EOW87696.1"/>
    <property type="molecule type" value="Genomic_DNA"/>
</dbReference>
<reference evidence="1 2" key="1">
    <citation type="submission" date="2013-03" db="EMBL/GenBank/DDBJ databases">
        <title>The Genome Sequence of Enterococcus columbae ATCC_51263 (PacBio/Illumina hybrid assembly).</title>
        <authorList>
            <consortium name="The Broad Institute Genomics Platform"/>
            <consortium name="The Broad Institute Genome Sequencing Center for Infectious Disease"/>
            <person name="Earl A."/>
            <person name="Russ C."/>
            <person name="Gilmore M."/>
            <person name="Surin D."/>
            <person name="Walker B."/>
            <person name="Young S."/>
            <person name="Zeng Q."/>
            <person name="Gargeya S."/>
            <person name="Fitzgerald M."/>
            <person name="Haas B."/>
            <person name="Abouelleil A."/>
            <person name="Allen A.W."/>
            <person name="Alvarado L."/>
            <person name="Arachchi H.M."/>
            <person name="Berlin A.M."/>
            <person name="Chapman S.B."/>
            <person name="Gainer-Dewar J."/>
            <person name="Goldberg J."/>
            <person name="Griggs A."/>
            <person name="Gujja S."/>
            <person name="Hansen M."/>
            <person name="Howarth C."/>
            <person name="Imamovic A."/>
            <person name="Ireland A."/>
            <person name="Larimer J."/>
            <person name="McCowan C."/>
            <person name="Murphy C."/>
            <person name="Pearson M."/>
            <person name="Poon T.W."/>
            <person name="Priest M."/>
            <person name="Roberts A."/>
            <person name="Saif S."/>
            <person name="Shea T."/>
            <person name="Sisk P."/>
            <person name="Sykes S."/>
            <person name="Wortman J."/>
            <person name="Nusbaum C."/>
            <person name="Birren B."/>
        </authorList>
    </citation>
    <scope>NUCLEOTIDE SEQUENCE [LARGE SCALE GENOMIC DNA]</scope>
    <source>
        <strain evidence="1 2">ATCC 51263</strain>
    </source>
</reference>
<protein>
    <submittedName>
        <fullName evidence="1">Uncharacterized protein</fullName>
    </submittedName>
</protein>
<dbReference type="Proteomes" id="UP000014113">
    <property type="component" value="Unassembled WGS sequence"/>
</dbReference>